<evidence type="ECO:0000313" key="1">
    <source>
        <dbReference type="EMBL" id="QHU00552.1"/>
    </source>
</evidence>
<dbReference type="EMBL" id="MN740328">
    <property type="protein sequence ID" value="QHU00552.1"/>
    <property type="molecule type" value="Genomic_DNA"/>
</dbReference>
<proteinExistence type="predicted"/>
<protein>
    <submittedName>
        <fullName evidence="1">Uncharacterized protein</fullName>
    </submittedName>
</protein>
<name>A0A6C0J4J0_9ZZZZ</name>
<organism evidence="1">
    <name type="scientific">viral metagenome</name>
    <dbReference type="NCBI Taxonomy" id="1070528"/>
    <lineage>
        <taxon>unclassified sequences</taxon>
        <taxon>metagenomes</taxon>
        <taxon>organismal metagenomes</taxon>
    </lineage>
</organism>
<reference evidence="1" key="1">
    <citation type="journal article" date="2020" name="Nature">
        <title>Giant virus diversity and host interactions through global metagenomics.</title>
        <authorList>
            <person name="Schulz F."/>
            <person name="Roux S."/>
            <person name="Paez-Espino D."/>
            <person name="Jungbluth S."/>
            <person name="Walsh D.A."/>
            <person name="Denef V.J."/>
            <person name="McMahon K.D."/>
            <person name="Konstantinidis K.T."/>
            <person name="Eloe-Fadrosh E.A."/>
            <person name="Kyrpides N.C."/>
            <person name="Woyke T."/>
        </authorList>
    </citation>
    <scope>NUCLEOTIDE SEQUENCE</scope>
    <source>
        <strain evidence="1">GVMAG-M-3300025860-20</strain>
    </source>
</reference>
<sequence length="428" mass="48736">MVHHTIISINTAFGISGLVSSDSPTEYKDLKNETYHNALKKCQDEFTWDKYPLFNQALMTALKTKYVSPDVKGHIRAFFSSDIYYTLDSHLKEDNKSAVTRTTAFGTRPRLDKTASELYNILLSPESSDIYYGDSSGLYIHDFIGAWLHSTEGDNPRQYLEQIVKMSPFVLSSQDKFSRLLDLAEGASFIMAQEYHRSSVLDDIALKRGWEFIRGEESTAFGYRINNIEKGVHPVPKIMKTSYINPKEYYDSKYIFTNEKDIDGIEKATKRTLPIIIGNLKLMVTHWKQPKTNMAFDFQCDYMNLMTDEGFIIGGDTNCSTQYIDIFKKHLKEKLLGDYKVSTTKKRRTDVRGTHGQVCDVSKANIWVLDPKTQFMAPYSLVSSITDTKIVAGGPVLTKAHPSDHLGKSITLEYDWSVAVNPMYITFP</sequence>
<dbReference type="AlphaFoldDB" id="A0A6C0J4J0"/>
<accession>A0A6C0J4J0</accession>